<evidence type="ECO:0000256" key="9">
    <source>
        <dbReference type="RuleBase" id="RU000461"/>
    </source>
</evidence>
<sequence>MVDEAVAKLPTGDISDDRHRFLRSLLSSKQLNRNDVSTLILSLMTDGLNATAPTLMFVLYCLATNPHAQQRLHQEVTSLGSLETPFTVDVLSKMTYLKACIKETLRLFPVTTVISRRCPKDIIVGGYEVPEGTRLQLCSFVAHRDPAYFADPDLFRPERWLRDKSVEASEEQEDDDNKEKGDVGDRTSHPYRYIPFGRGPRMCPGRRIAEQDLQVGTARLVQKFHLEWQGGALGQRFQTLLRPDGELDLTFHPR</sequence>
<dbReference type="PANTHER" id="PTHR24279">
    <property type="entry name" value="CYTOCHROME P450"/>
    <property type="match status" value="1"/>
</dbReference>
<dbReference type="PRINTS" id="PR00465">
    <property type="entry name" value="EP450IV"/>
</dbReference>
<feature type="region of interest" description="Disordered" evidence="10">
    <location>
        <begin position="165"/>
        <end position="189"/>
    </location>
</feature>
<dbReference type="InterPro" id="IPR001128">
    <property type="entry name" value="Cyt_P450"/>
</dbReference>
<keyword evidence="3 8" id="KW-0349">Heme</keyword>
<evidence type="ECO:0000313" key="12">
    <source>
        <dbReference type="Proteomes" id="UP000245119"/>
    </source>
</evidence>
<proteinExistence type="inferred from homology"/>
<feature type="compositionally biased region" description="Basic and acidic residues" evidence="10">
    <location>
        <begin position="177"/>
        <end position="188"/>
    </location>
</feature>
<evidence type="ECO:0000256" key="10">
    <source>
        <dbReference type="SAM" id="MobiDB-lite"/>
    </source>
</evidence>
<feature type="binding site" description="axial binding residue" evidence="8">
    <location>
        <position position="203"/>
    </location>
    <ligand>
        <name>heme</name>
        <dbReference type="ChEBI" id="CHEBI:30413"/>
    </ligand>
    <ligandPart>
        <name>Fe</name>
        <dbReference type="ChEBI" id="CHEBI:18248"/>
    </ligandPart>
</feature>
<comment type="caution">
    <text evidence="11">The sequence shown here is derived from an EMBL/GenBank/DDBJ whole genome shotgun (WGS) entry which is preliminary data.</text>
</comment>
<evidence type="ECO:0000256" key="5">
    <source>
        <dbReference type="ARBA" id="ARBA00023002"/>
    </source>
</evidence>
<dbReference type="InterPro" id="IPR017972">
    <property type="entry name" value="Cyt_P450_CS"/>
</dbReference>
<dbReference type="GO" id="GO:0016705">
    <property type="term" value="F:oxidoreductase activity, acting on paired donors, with incorporation or reduction of molecular oxygen"/>
    <property type="evidence" value="ECO:0007669"/>
    <property type="project" value="InterPro"/>
</dbReference>
<dbReference type="InterPro" id="IPR002403">
    <property type="entry name" value="Cyt_P450_E_grp-IV"/>
</dbReference>
<evidence type="ECO:0000256" key="2">
    <source>
        <dbReference type="ARBA" id="ARBA00010617"/>
    </source>
</evidence>
<evidence type="ECO:0000256" key="3">
    <source>
        <dbReference type="ARBA" id="ARBA00022617"/>
    </source>
</evidence>
<evidence type="ECO:0000256" key="8">
    <source>
        <dbReference type="PIRSR" id="PIRSR602403-1"/>
    </source>
</evidence>
<organism evidence="11 12">
    <name type="scientific">Pomacea canaliculata</name>
    <name type="common">Golden apple snail</name>
    <dbReference type="NCBI Taxonomy" id="400727"/>
    <lineage>
        <taxon>Eukaryota</taxon>
        <taxon>Metazoa</taxon>
        <taxon>Spiralia</taxon>
        <taxon>Lophotrochozoa</taxon>
        <taxon>Mollusca</taxon>
        <taxon>Gastropoda</taxon>
        <taxon>Caenogastropoda</taxon>
        <taxon>Architaenioglossa</taxon>
        <taxon>Ampullarioidea</taxon>
        <taxon>Ampullariidae</taxon>
        <taxon>Pomacea</taxon>
    </lineage>
</organism>
<dbReference type="Proteomes" id="UP000245119">
    <property type="component" value="Linkage Group LG9"/>
</dbReference>
<keyword evidence="6 8" id="KW-0408">Iron</keyword>
<keyword evidence="12" id="KW-1185">Reference proteome</keyword>
<keyword evidence="5 9" id="KW-0560">Oxidoreductase</keyword>
<evidence type="ECO:0000256" key="7">
    <source>
        <dbReference type="ARBA" id="ARBA00023033"/>
    </source>
</evidence>
<dbReference type="EMBL" id="PZQS01000009">
    <property type="protein sequence ID" value="PVD24091.1"/>
    <property type="molecule type" value="Genomic_DNA"/>
</dbReference>
<name>A0A2T7NSD9_POMCA</name>
<dbReference type="PANTHER" id="PTHR24279:SF120">
    <property type="entry name" value="CYTOCHROME P450"/>
    <property type="match status" value="1"/>
</dbReference>
<dbReference type="OrthoDB" id="3945418at2759"/>
<evidence type="ECO:0000256" key="6">
    <source>
        <dbReference type="ARBA" id="ARBA00023004"/>
    </source>
</evidence>
<evidence type="ECO:0000313" key="11">
    <source>
        <dbReference type="EMBL" id="PVD24091.1"/>
    </source>
</evidence>
<dbReference type="PRINTS" id="PR00385">
    <property type="entry name" value="P450"/>
</dbReference>
<dbReference type="PROSITE" id="PS00086">
    <property type="entry name" value="CYTOCHROME_P450"/>
    <property type="match status" value="1"/>
</dbReference>
<keyword evidence="4 8" id="KW-0479">Metal-binding</keyword>
<dbReference type="Gene3D" id="1.10.630.10">
    <property type="entry name" value="Cytochrome P450"/>
    <property type="match status" value="1"/>
</dbReference>
<dbReference type="GO" id="GO:0004497">
    <property type="term" value="F:monooxygenase activity"/>
    <property type="evidence" value="ECO:0007669"/>
    <property type="project" value="UniProtKB-KW"/>
</dbReference>
<dbReference type="InterPro" id="IPR036396">
    <property type="entry name" value="Cyt_P450_sf"/>
</dbReference>
<dbReference type="Pfam" id="PF00067">
    <property type="entry name" value="p450"/>
    <property type="match status" value="1"/>
</dbReference>
<comment type="similarity">
    <text evidence="2 9">Belongs to the cytochrome P450 family.</text>
</comment>
<keyword evidence="7 9" id="KW-0503">Monooxygenase</keyword>
<reference evidence="11 12" key="1">
    <citation type="submission" date="2018-04" db="EMBL/GenBank/DDBJ databases">
        <title>The genome of golden apple snail Pomacea canaliculata provides insight into stress tolerance and invasive adaptation.</title>
        <authorList>
            <person name="Liu C."/>
            <person name="Liu B."/>
            <person name="Ren Y."/>
            <person name="Zhang Y."/>
            <person name="Wang H."/>
            <person name="Li S."/>
            <person name="Jiang F."/>
            <person name="Yin L."/>
            <person name="Zhang G."/>
            <person name="Qian W."/>
            <person name="Fan W."/>
        </authorList>
    </citation>
    <scope>NUCLEOTIDE SEQUENCE [LARGE SCALE GENOMIC DNA]</scope>
    <source>
        <strain evidence="11">SZHN2017</strain>
        <tissue evidence="11">Muscle</tissue>
    </source>
</reference>
<dbReference type="GO" id="GO:0005506">
    <property type="term" value="F:iron ion binding"/>
    <property type="evidence" value="ECO:0007669"/>
    <property type="project" value="InterPro"/>
</dbReference>
<accession>A0A2T7NSD9</accession>
<comment type="cofactor">
    <cofactor evidence="1 8">
        <name>heme</name>
        <dbReference type="ChEBI" id="CHEBI:30413"/>
    </cofactor>
</comment>
<evidence type="ECO:0000256" key="1">
    <source>
        <dbReference type="ARBA" id="ARBA00001971"/>
    </source>
</evidence>
<dbReference type="AlphaFoldDB" id="A0A2T7NSD9"/>
<dbReference type="SUPFAM" id="SSF48264">
    <property type="entry name" value="Cytochrome P450"/>
    <property type="match status" value="1"/>
</dbReference>
<evidence type="ECO:0008006" key="13">
    <source>
        <dbReference type="Google" id="ProtNLM"/>
    </source>
</evidence>
<dbReference type="InterPro" id="IPR050479">
    <property type="entry name" value="CYP11_CYP27_families"/>
</dbReference>
<dbReference type="STRING" id="400727.A0A2T7NSD9"/>
<gene>
    <name evidence="11" type="ORF">C0Q70_14561</name>
</gene>
<dbReference type="GO" id="GO:0020037">
    <property type="term" value="F:heme binding"/>
    <property type="evidence" value="ECO:0007669"/>
    <property type="project" value="InterPro"/>
</dbReference>
<evidence type="ECO:0000256" key="4">
    <source>
        <dbReference type="ARBA" id="ARBA00022723"/>
    </source>
</evidence>
<protein>
    <recommendedName>
        <fullName evidence="13">Cytochrome P450</fullName>
    </recommendedName>
</protein>